<dbReference type="RefSeq" id="WP_098109010.1">
    <property type="nucleotide sequence ID" value="NZ_WTYN01000003.1"/>
</dbReference>
<proteinExistence type="predicted"/>
<keyword evidence="1" id="KW-0812">Transmembrane</keyword>
<reference evidence="2 3" key="1">
    <citation type="submission" date="2019-12" db="EMBL/GenBank/DDBJ databases">
        <title>Genomic-based taxomic classification of the family Erythrobacteraceae.</title>
        <authorList>
            <person name="Xu L."/>
        </authorList>
    </citation>
    <scope>NUCLEOTIDE SEQUENCE [LARGE SCALE GENOMIC DNA]</scope>
    <source>
        <strain evidence="2 3">MCCC 1A09965</strain>
    </source>
</reference>
<keyword evidence="1" id="KW-0472">Membrane</keyword>
<name>A0A844YK62_9SPHN</name>
<dbReference type="OrthoDB" id="6199137at2"/>
<evidence type="ECO:0000313" key="2">
    <source>
        <dbReference type="EMBL" id="MXO63729.1"/>
    </source>
</evidence>
<accession>A0A844YK62</accession>
<feature type="transmembrane region" description="Helical" evidence="1">
    <location>
        <begin position="15"/>
        <end position="38"/>
    </location>
</feature>
<comment type="caution">
    <text evidence="2">The sequence shown here is derived from an EMBL/GenBank/DDBJ whole genome shotgun (WGS) entry which is preliminary data.</text>
</comment>
<gene>
    <name evidence="2" type="ORF">GRI48_11975</name>
</gene>
<organism evidence="2 3">
    <name type="scientific">Qipengyuania oceanensis</name>
    <dbReference type="NCBI Taxonomy" id="1463597"/>
    <lineage>
        <taxon>Bacteria</taxon>
        <taxon>Pseudomonadati</taxon>
        <taxon>Pseudomonadota</taxon>
        <taxon>Alphaproteobacteria</taxon>
        <taxon>Sphingomonadales</taxon>
        <taxon>Erythrobacteraceae</taxon>
        <taxon>Qipengyuania</taxon>
    </lineage>
</organism>
<dbReference type="Pfam" id="PF10617">
    <property type="entry name" value="DUF2474"/>
    <property type="match status" value="1"/>
</dbReference>
<keyword evidence="3" id="KW-1185">Reference proteome</keyword>
<dbReference type="AlphaFoldDB" id="A0A844YK62"/>
<evidence type="ECO:0000256" key="1">
    <source>
        <dbReference type="SAM" id="Phobius"/>
    </source>
</evidence>
<sequence>MDEPQDRPLWQRLGWMFVIWLASITVLGLVASIIRFWLKA</sequence>
<dbReference type="EMBL" id="WTYN01000003">
    <property type="protein sequence ID" value="MXO63729.1"/>
    <property type="molecule type" value="Genomic_DNA"/>
</dbReference>
<keyword evidence="1" id="KW-1133">Transmembrane helix</keyword>
<protein>
    <submittedName>
        <fullName evidence="2">DUF2474 family protein</fullName>
    </submittedName>
</protein>
<dbReference type="Proteomes" id="UP000445582">
    <property type="component" value="Unassembled WGS sequence"/>
</dbReference>
<dbReference type="InterPro" id="IPR018895">
    <property type="entry name" value="DUF2474"/>
</dbReference>
<evidence type="ECO:0000313" key="3">
    <source>
        <dbReference type="Proteomes" id="UP000445582"/>
    </source>
</evidence>